<keyword evidence="1" id="KW-0195">Cyclin</keyword>
<dbReference type="FunFam" id="1.10.472.10:FF:000089">
    <property type="entry name" value="Cyclin, N-terminal domain containing protein"/>
    <property type="match status" value="1"/>
</dbReference>
<dbReference type="SMART" id="SM00385">
    <property type="entry name" value="CYCLIN"/>
    <property type="match status" value="1"/>
</dbReference>
<evidence type="ECO:0000259" key="3">
    <source>
        <dbReference type="SMART" id="SM00385"/>
    </source>
</evidence>
<dbReference type="InterPro" id="IPR013763">
    <property type="entry name" value="Cyclin-like_dom"/>
</dbReference>
<keyword evidence="5" id="KW-1185">Reference proteome</keyword>
<dbReference type="Pfam" id="PF02984">
    <property type="entry name" value="Cyclin_C"/>
    <property type="match status" value="1"/>
</dbReference>
<reference evidence="4" key="1">
    <citation type="submission" date="2021-01" db="EMBL/GenBank/DDBJ databases">
        <authorList>
            <consortium name="Genoscope - CEA"/>
            <person name="William W."/>
        </authorList>
    </citation>
    <scope>NUCLEOTIDE SEQUENCE</scope>
</reference>
<feature type="compositionally biased region" description="Low complexity" evidence="2">
    <location>
        <begin position="33"/>
        <end position="44"/>
    </location>
</feature>
<feature type="region of interest" description="Disordered" evidence="2">
    <location>
        <begin position="1"/>
        <end position="52"/>
    </location>
</feature>
<dbReference type="InterPro" id="IPR004367">
    <property type="entry name" value="Cyclin_C-dom"/>
</dbReference>
<comment type="caution">
    <text evidence="4">The sequence shown here is derived from an EMBL/GenBank/DDBJ whole genome shotgun (WGS) entry which is preliminary data.</text>
</comment>
<feature type="compositionally biased region" description="Basic residues" evidence="2">
    <location>
        <begin position="22"/>
        <end position="32"/>
    </location>
</feature>
<gene>
    <name evidence="4" type="ORF">PPENT_87.1.T0970168</name>
</gene>
<protein>
    <recommendedName>
        <fullName evidence="3">Cyclin-like domain-containing protein</fullName>
    </recommendedName>
</protein>
<dbReference type="OrthoDB" id="306099at2759"/>
<evidence type="ECO:0000313" key="5">
    <source>
        <dbReference type="Proteomes" id="UP000689195"/>
    </source>
</evidence>
<feature type="compositionally biased region" description="Basic residues" evidence="2">
    <location>
        <begin position="1"/>
        <end position="12"/>
    </location>
</feature>
<dbReference type="PANTHER" id="PTHR10177">
    <property type="entry name" value="CYCLINS"/>
    <property type="match status" value="1"/>
</dbReference>
<sequence length="364" mass="43047">MKQHRNFSRSRRSSSPQEKIKKTQKGRQKKNRNSNNSSCKTNSQSHEKQPRQVHEGKLLNFIKELEAQQEKQVSSLKLSQSFIEDVQQKLTIEEDQSHQEFDKQLQYKICYEQEFHQTLINENIYLGNSLQNQKIDDKLRAKMIDWMIEVLGNYNETTSNATFFRSVSIMDYYLQKSITEYSNSHLHLIGITSMFIASKLEDIYQIPLKDFVTRISHYKYSSSNIKAMEQSILETLNFEITFPTSLDYLQNILYQFFSSNDNPILKNIQNTSVYILKMCLHNYQMTSISQNTLASSAFIYSIKDFVLKNNQKNQELIINQFINKTIQIYQINQNEIMECLTEIQDLIQDFQKNYPTLQNLDKYK</sequence>
<feature type="domain" description="Cyclin-like" evidence="3">
    <location>
        <begin position="145"/>
        <end position="234"/>
    </location>
</feature>
<dbReference type="Pfam" id="PF00134">
    <property type="entry name" value="Cyclin_N"/>
    <property type="match status" value="1"/>
</dbReference>
<dbReference type="Proteomes" id="UP000689195">
    <property type="component" value="Unassembled WGS sequence"/>
</dbReference>
<evidence type="ECO:0000256" key="1">
    <source>
        <dbReference type="RuleBase" id="RU000383"/>
    </source>
</evidence>
<name>A0A8S1WQ36_9CILI</name>
<evidence type="ECO:0000313" key="4">
    <source>
        <dbReference type="EMBL" id="CAD8190890.1"/>
    </source>
</evidence>
<dbReference type="InterPro" id="IPR039361">
    <property type="entry name" value="Cyclin"/>
</dbReference>
<dbReference type="EMBL" id="CAJJDO010000097">
    <property type="protein sequence ID" value="CAD8190890.1"/>
    <property type="molecule type" value="Genomic_DNA"/>
</dbReference>
<evidence type="ECO:0000256" key="2">
    <source>
        <dbReference type="SAM" id="MobiDB-lite"/>
    </source>
</evidence>
<dbReference type="AlphaFoldDB" id="A0A8S1WQ36"/>
<proteinExistence type="inferred from homology"/>
<organism evidence="4 5">
    <name type="scientific">Paramecium pentaurelia</name>
    <dbReference type="NCBI Taxonomy" id="43138"/>
    <lineage>
        <taxon>Eukaryota</taxon>
        <taxon>Sar</taxon>
        <taxon>Alveolata</taxon>
        <taxon>Ciliophora</taxon>
        <taxon>Intramacronucleata</taxon>
        <taxon>Oligohymenophorea</taxon>
        <taxon>Peniculida</taxon>
        <taxon>Parameciidae</taxon>
        <taxon>Paramecium</taxon>
    </lineage>
</organism>
<dbReference type="InterPro" id="IPR006671">
    <property type="entry name" value="Cyclin_N"/>
</dbReference>
<accession>A0A8S1WQ36</accession>
<comment type="similarity">
    <text evidence="1">Belongs to the cyclin family.</text>
</comment>